<dbReference type="KEGG" id="gey:QMQ05_10960"/>
<dbReference type="RefSeq" id="WP_345470002.1">
    <property type="nucleotide sequence ID" value="NZ_CP125942.1"/>
</dbReference>
<keyword evidence="1" id="KW-1133">Transmembrane helix</keyword>
<dbReference type="Proteomes" id="UP001486888">
    <property type="component" value="Chromosome"/>
</dbReference>
<proteinExistence type="predicted"/>
<sequence>MTPFERMACRLADSECTPDSQTANLGGTLDAVLSSVGVVAFMISCFILAAAMTKIPQWKPLAWPARVTGVVIALAMFAIAPTQEIGLGGLMERIVALVGAAALAAVALRVMRLPEPQPASSLV</sequence>
<keyword evidence="1" id="KW-0472">Membrane</keyword>
<dbReference type="EMBL" id="CP125942">
    <property type="protein sequence ID" value="XAO44876.1"/>
    <property type="molecule type" value="Genomic_DNA"/>
</dbReference>
<accession>A0AAU6WA84</accession>
<feature type="transmembrane region" description="Helical" evidence="1">
    <location>
        <begin position="94"/>
        <end position="111"/>
    </location>
</feature>
<evidence type="ECO:0000313" key="2">
    <source>
        <dbReference type="EMBL" id="XAO44876.1"/>
    </source>
</evidence>
<dbReference type="AlphaFoldDB" id="A0AAU6WA84"/>
<name>A0AAU6WA84_9MICC</name>
<evidence type="ECO:0000256" key="1">
    <source>
        <dbReference type="SAM" id="Phobius"/>
    </source>
</evidence>
<feature type="transmembrane region" description="Helical" evidence="1">
    <location>
        <begin position="31"/>
        <end position="51"/>
    </location>
</feature>
<evidence type="ECO:0000313" key="3">
    <source>
        <dbReference type="Proteomes" id="UP001486888"/>
    </source>
</evidence>
<keyword evidence="3" id="KW-1185">Reference proteome</keyword>
<organism evidence="2 3">
    <name type="scientific">Glutamicibacter ectropisis</name>
    <dbReference type="NCBI Taxonomy" id="3046593"/>
    <lineage>
        <taxon>Bacteria</taxon>
        <taxon>Bacillati</taxon>
        <taxon>Actinomycetota</taxon>
        <taxon>Actinomycetes</taxon>
        <taxon>Micrococcales</taxon>
        <taxon>Micrococcaceae</taxon>
        <taxon>Glutamicibacter</taxon>
    </lineage>
</organism>
<keyword evidence="1" id="KW-0812">Transmembrane</keyword>
<evidence type="ECO:0008006" key="4">
    <source>
        <dbReference type="Google" id="ProtNLM"/>
    </source>
</evidence>
<feature type="transmembrane region" description="Helical" evidence="1">
    <location>
        <begin position="63"/>
        <end position="82"/>
    </location>
</feature>
<reference evidence="2 3" key="1">
    <citation type="submission" date="2023-05" db="EMBL/GenBank/DDBJ databases">
        <title>Glutamicibacter sp. B1, complete genome.</title>
        <authorList>
            <person name="Long Y.H."/>
            <person name="Fang T."/>
            <person name="Li X.Y."/>
        </authorList>
    </citation>
    <scope>NUCLEOTIDE SEQUENCE [LARGE SCALE GENOMIC DNA]</scope>
    <source>
        <strain evidence="2 3">B1</strain>
    </source>
</reference>
<protein>
    <recommendedName>
        <fullName evidence="4">DUF2339 domain-containing protein</fullName>
    </recommendedName>
</protein>
<gene>
    <name evidence="2" type="ORF">QMQ05_10960</name>
</gene>